<evidence type="ECO:0000259" key="2">
    <source>
        <dbReference type="PROSITE" id="PS51704"/>
    </source>
</evidence>
<keyword evidence="1" id="KW-0732">Signal</keyword>
<gene>
    <name evidence="3" type="ORF">DLD77_10685</name>
</gene>
<dbReference type="SUPFAM" id="SSF51695">
    <property type="entry name" value="PLC-like phosphodiesterases"/>
    <property type="match status" value="1"/>
</dbReference>
<evidence type="ECO:0000313" key="4">
    <source>
        <dbReference type="Proteomes" id="UP000246099"/>
    </source>
</evidence>
<dbReference type="PROSITE" id="PS51704">
    <property type="entry name" value="GP_PDE"/>
    <property type="match status" value="1"/>
</dbReference>
<evidence type="ECO:0000256" key="1">
    <source>
        <dbReference type="SAM" id="SignalP"/>
    </source>
</evidence>
<protein>
    <submittedName>
        <fullName evidence="3">Glycerophosphodiester phosphodiesterase</fullName>
    </submittedName>
</protein>
<proteinExistence type="predicted"/>
<dbReference type="InterPro" id="IPR030395">
    <property type="entry name" value="GP_PDE_dom"/>
</dbReference>
<dbReference type="RefSeq" id="WP_119078330.1">
    <property type="nucleotide sequence ID" value="NZ_CP029600.1"/>
</dbReference>
<evidence type="ECO:0000313" key="3">
    <source>
        <dbReference type="EMBL" id="AWO02125.1"/>
    </source>
</evidence>
<dbReference type="Proteomes" id="UP000246099">
    <property type="component" value="Chromosome"/>
</dbReference>
<dbReference type="PANTHER" id="PTHR46320">
    <property type="entry name" value="GLYCEROPHOSPHODIESTER PHOSPHODIESTERASE 1"/>
    <property type="match status" value="1"/>
</dbReference>
<dbReference type="EMBL" id="CP029600">
    <property type="protein sequence ID" value="AWO02125.1"/>
    <property type="molecule type" value="Genomic_DNA"/>
</dbReference>
<feature type="chain" id="PRO_5046690875" evidence="1">
    <location>
        <begin position="22"/>
        <end position="294"/>
    </location>
</feature>
<feature type="signal peptide" evidence="1">
    <location>
        <begin position="1"/>
        <end position="21"/>
    </location>
</feature>
<reference evidence="3 4" key="1">
    <citation type="submission" date="2018-05" db="EMBL/GenBank/DDBJ databases">
        <title>Chitinophaga sp. nov., isolated from rhizosphere soil of Alhagi.</title>
        <authorList>
            <person name="Liu Y."/>
        </authorList>
    </citation>
    <scope>NUCLEOTIDE SEQUENCE [LARGE SCALE GENOMIC DNA]</scope>
    <source>
        <strain evidence="3 4">T22</strain>
    </source>
</reference>
<organism evidence="3 4">
    <name type="scientific">Chitinophaga alhagiae</name>
    <dbReference type="NCBI Taxonomy" id="2203219"/>
    <lineage>
        <taxon>Bacteria</taxon>
        <taxon>Pseudomonadati</taxon>
        <taxon>Bacteroidota</taxon>
        <taxon>Chitinophagia</taxon>
        <taxon>Chitinophagales</taxon>
        <taxon>Chitinophagaceae</taxon>
        <taxon>Chitinophaga</taxon>
    </lineage>
</organism>
<dbReference type="PANTHER" id="PTHR46320:SF1">
    <property type="entry name" value="GLYCEROPHOSPHODIESTER PHOSPHODIESTERASE 1"/>
    <property type="match status" value="1"/>
</dbReference>
<dbReference type="Gene3D" id="3.20.20.190">
    <property type="entry name" value="Phosphatidylinositol (PI) phosphodiesterase"/>
    <property type="match status" value="1"/>
</dbReference>
<dbReference type="CDD" id="cd08566">
    <property type="entry name" value="GDPD_AtGDE_like"/>
    <property type="match status" value="1"/>
</dbReference>
<dbReference type="Pfam" id="PF03009">
    <property type="entry name" value="GDPD"/>
    <property type="match status" value="1"/>
</dbReference>
<accession>A0ABN5LWG1</accession>
<name>A0ABN5LWG1_9BACT</name>
<sequence length="294" mass="32835">MKRFLVVGCLIGISTIGSLSAQTSALRTYKMKTLKQAQAFFHYKGKNPRIVSGHRGGMIKGFPENSIETFENTLKYTNAFYEVDPRMTKDSVVVLMHDATLDRTTTGKGKVADHTFAELQQLRLKDPEGNVTDFRIPTLMDAIKWSKGKTVLNLDNKGVAYEIIYKIIKESGNPLVMLTIHSPEQARFYLDQDPEIIFSVHILSKKAFDAYEAAGIPWKNMIAYIGPKFTPENKELLKLLHSKGVMCMISAAPTTDKLTDKKERAGGYRAIFAEGADILESDLPIEVAAAIRNK</sequence>
<keyword evidence="4" id="KW-1185">Reference proteome</keyword>
<dbReference type="InterPro" id="IPR017946">
    <property type="entry name" value="PLC-like_Pdiesterase_TIM-brl"/>
</dbReference>
<feature type="domain" description="GP-PDE" evidence="2">
    <location>
        <begin position="49"/>
        <end position="294"/>
    </location>
</feature>